<evidence type="ECO:0000313" key="3">
    <source>
        <dbReference type="Proteomes" id="UP000630528"/>
    </source>
</evidence>
<keyword evidence="1" id="KW-0812">Transmembrane</keyword>
<feature type="transmembrane region" description="Helical" evidence="1">
    <location>
        <begin position="291"/>
        <end position="308"/>
    </location>
</feature>
<feature type="transmembrane region" description="Helical" evidence="1">
    <location>
        <begin position="91"/>
        <end position="112"/>
    </location>
</feature>
<comment type="caution">
    <text evidence="2">The sequence shown here is derived from an EMBL/GenBank/DDBJ whole genome shotgun (WGS) entry which is preliminary data.</text>
</comment>
<protein>
    <submittedName>
        <fullName evidence="2">Uncharacterized protein</fullName>
    </submittedName>
</protein>
<feature type="transmembrane region" description="Helical" evidence="1">
    <location>
        <begin position="12"/>
        <end position="31"/>
    </location>
</feature>
<dbReference type="RefSeq" id="WP_201167575.1">
    <property type="nucleotide sequence ID" value="NZ_JAEPWM010000002.1"/>
</dbReference>
<evidence type="ECO:0000256" key="1">
    <source>
        <dbReference type="SAM" id="Phobius"/>
    </source>
</evidence>
<reference evidence="2" key="2">
    <citation type="submission" date="2021-01" db="EMBL/GenBank/DDBJ databases">
        <authorList>
            <person name="Kang M."/>
        </authorList>
    </citation>
    <scope>NUCLEOTIDE SEQUENCE</scope>
    <source>
        <strain evidence="2">KACC 17527</strain>
    </source>
</reference>
<dbReference type="AlphaFoldDB" id="A0A934WKJ9"/>
<organism evidence="2 3">
    <name type="scientific">Ramlibacter ginsenosidimutans</name>
    <dbReference type="NCBI Taxonomy" id="502333"/>
    <lineage>
        <taxon>Bacteria</taxon>
        <taxon>Pseudomonadati</taxon>
        <taxon>Pseudomonadota</taxon>
        <taxon>Betaproteobacteria</taxon>
        <taxon>Burkholderiales</taxon>
        <taxon>Comamonadaceae</taxon>
        <taxon>Ramlibacter</taxon>
    </lineage>
</organism>
<feature type="transmembrane region" description="Helical" evidence="1">
    <location>
        <begin position="124"/>
        <end position="143"/>
    </location>
</feature>
<feature type="transmembrane region" description="Helical" evidence="1">
    <location>
        <begin position="181"/>
        <end position="203"/>
    </location>
</feature>
<proteinExistence type="predicted"/>
<keyword evidence="1" id="KW-0472">Membrane</keyword>
<sequence>MSISARVRSGLSAVTPVAACLAFAFWIYYAIQRQVAGPLNSDEIYFAHILWLIHAGKRQYVDFFSQHLPTYFQLLQPLVAALSKSPTDLNYVWGARAISALVIVSYLALAAWVHRRAAPEAGRAGLLATAASMLVFVVLARMVEVRSDTLGLLLMNAAWAIVLGGRTAVRAASGATLAGLAILFAPRAAGMAGILGLTLLVLALRARDGASVRGLLYVAGGFAAAAVGLYLAAPDWVALVVRSCFVEPVKFATAFPYFRRFLAGDRIPLVLLLALGAVGGLRLAHGSRREQGILVSAACIGQLLILCADPAPFEYVYGWAALPAVFGIVSMSRLVAVSVPFLFAMALVGLSASFILLNGHQPPTLSPLRLSFDATISREDVARLPTPALIALVVGDQGQQNLENQLRIRSELCRRVRGTVMASFGTNPLCLPDTLYVWSGGVRLPAIAVGDPQAPGSMTWPKFEAAFLRASPEVFIWADRWEPPHALLHRTRQMLACCYDVHDGFAIRRDEGRGSQAVP</sequence>
<dbReference type="Proteomes" id="UP000630528">
    <property type="component" value="Unassembled WGS sequence"/>
</dbReference>
<dbReference type="EMBL" id="JAEPWM010000002">
    <property type="protein sequence ID" value="MBK6005809.1"/>
    <property type="molecule type" value="Genomic_DNA"/>
</dbReference>
<keyword evidence="3" id="KW-1185">Reference proteome</keyword>
<keyword evidence="1" id="KW-1133">Transmembrane helix</keyword>
<name>A0A934WKJ9_9BURK</name>
<evidence type="ECO:0000313" key="2">
    <source>
        <dbReference type="EMBL" id="MBK6005809.1"/>
    </source>
</evidence>
<reference evidence="2" key="1">
    <citation type="journal article" date="2012" name="J. Microbiol. Biotechnol.">
        <title>Ramlibacter ginsenosidimutans sp. nov., with ginsenoside-converting activity.</title>
        <authorList>
            <person name="Wang L."/>
            <person name="An D.S."/>
            <person name="Kim S.G."/>
            <person name="Jin F.X."/>
            <person name="Kim S.C."/>
            <person name="Lee S.T."/>
            <person name="Im W.T."/>
        </authorList>
    </citation>
    <scope>NUCLEOTIDE SEQUENCE</scope>
    <source>
        <strain evidence="2">KACC 17527</strain>
    </source>
</reference>
<feature type="transmembrane region" description="Helical" evidence="1">
    <location>
        <begin position="267"/>
        <end position="285"/>
    </location>
</feature>
<gene>
    <name evidence="2" type="ORF">JJB11_06850</name>
</gene>
<feature type="transmembrane region" description="Helical" evidence="1">
    <location>
        <begin position="215"/>
        <end position="233"/>
    </location>
</feature>
<feature type="transmembrane region" description="Helical" evidence="1">
    <location>
        <begin position="341"/>
        <end position="359"/>
    </location>
</feature>
<accession>A0A934WKJ9</accession>